<evidence type="ECO:0000256" key="1">
    <source>
        <dbReference type="ARBA" id="ARBA00008306"/>
    </source>
</evidence>
<comment type="similarity">
    <text evidence="1">Belongs to the RMD1/sif2 family.</text>
</comment>
<feature type="region of interest" description="Disordered" evidence="2">
    <location>
        <begin position="1"/>
        <end position="115"/>
    </location>
</feature>
<feature type="compositionally biased region" description="Pro residues" evidence="2">
    <location>
        <begin position="103"/>
        <end position="115"/>
    </location>
</feature>
<gene>
    <name evidence="4" type="ORF">ONZ51_g4624</name>
</gene>
<feature type="compositionally biased region" description="Low complexity" evidence="2">
    <location>
        <begin position="617"/>
        <end position="640"/>
    </location>
</feature>
<dbReference type="EMBL" id="JAPEVG010000091">
    <property type="protein sequence ID" value="KAJ8486774.1"/>
    <property type="molecule type" value="Genomic_DNA"/>
</dbReference>
<dbReference type="Pfam" id="PF04855">
    <property type="entry name" value="SNF5"/>
    <property type="match status" value="1"/>
</dbReference>
<feature type="domain" description="DUF155" evidence="3">
    <location>
        <begin position="719"/>
        <end position="880"/>
    </location>
</feature>
<dbReference type="GO" id="GO:0000228">
    <property type="term" value="C:nuclear chromosome"/>
    <property type="evidence" value="ECO:0007669"/>
    <property type="project" value="InterPro"/>
</dbReference>
<evidence type="ECO:0000256" key="2">
    <source>
        <dbReference type="SAM" id="MobiDB-lite"/>
    </source>
</evidence>
<sequence length="949" mass="104220">MSDPNAAAGPSTFLRGQQPIAPAPPQPTHAAYYNNIRQWSNSVTPPPTNGRTNPTRRSTRPTRGSTLAPTPQAQTPAPPTRQSSIPPTTPQAAPVPLHAMPLQPTPAPAPAPARQPLPTTPQALHTTYASRLRTGATLLMQPILAPSSVAAVASRTSRRGGVINYTEPGSGDEFPDAGAIDSDDSDFIASGGTRQAVKAARLSSRAPAGSSVFHIATGMGMSTGAATPGFQSQKEKTGLDQSYLGQVPPARFITAKPAMPTRHDYFPESALEAQAEKPTALIPIRVEFETDTHRIRDCFVWNMNETLITPESFARIFCADLDLPLQPWVDTIAAQIRAQIEDHEGVASTYLGADAEITEPEDEGPGEEVNECRVILSIDVQIATHHLLDHIEWDLLSPLTPEEFSVKLCTELGLAGEAAPLIAHAIHEEIVKHKRDAIEWGVIGGDNARDGAGAGDEAGAVAAAERPRDKSGQSLLKDKTGLGLAWGRAPKDGRGPKPLKSVWRDWAEAEEFRTRFEVLTAEEVERRELERERASRNFALLNRHNLALEYIPFPPLPFPLTRPFMNFLNLASRHLTRRELTTVPRTGSQWQRSQRIHAARIPPVQIIRRNFAEVRNPSSDAPKPKPKASTALRRAASASLPIRSNPTPTRSDIQPVFTYATAERYIMPNLRRTLPKGSVLLHDAWWVPKWTDSQTGKDGEVFLFANGSFEVLANSAAEVAPLKEPETEDLEFVTDPEENTRLQGDLIVLGRTPPLSSEDTMPMELPPSVLPRETVLARYAFSQALSRSTALSGLEASLEDYLHSVASLPHSLQKTGKPGLGRRALVMKLGELLRFRQGLNLNRENFSDTPDFYWSEPVLEAYFNSLSNALEIRSRTRSVNDKITYAAEMQSVLRELLTETSAHRMELIIIALIAVEVVICLIRDGPELWEMVFGKEEKPAEETEKTYSV</sequence>
<feature type="compositionally biased region" description="Basic and acidic residues" evidence="2">
    <location>
        <begin position="465"/>
        <end position="474"/>
    </location>
</feature>
<dbReference type="PANTHER" id="PTHR16255">
    <property type="entry name" value="REQUIRED FOR MEIOTIC NUCLEAR DIVISION PROTEIN 1 HOMOLOG"/>
    <property type="match status" value="1"/>
</dbReference>
<feature type="region of interest" description="Disordered" evidence="2">
    <location>
        <begin position="454"/>
        <end position="474"/>
    </location>
</feature>
<dbReference type="InterPro" id="IPR003734">
    <property type="entry name" value="DUF155"/>
</dbReference>
<accession>A0AAD7XCT7</accession>
<evidence type="ECO:0000259" key="3">
    <source>
        <dbReference type="Pfam" id="PF02582"/>
    </source>
</evidence>
<organism evidence="4 5">
    <name type="scientific">Trametes cubensis</name>
    <dbReference type="NCBI Taxonomy" id="1111947"/>
    <lineage>
        <taxon>Eukaryota</taxon>
        <taxon>Fungi</taxon>
        <taxon>Dikarya</taxon>
        <taxon>Basidiomycota</taxon>
        <taxon>Agaricomycotina</taxon>
        <taxon>Agaricomycetes</taxon>
        <taxon>Polyporales</taxon>
        <taxon>Polyporaceae</taxon>
        <taxon>Trametes</taxon>
    </lineage>
</organism>
<proteinExistence type="inferred from homology"/>
<feature type="region of interest" description="Disordered" evidence="2">
    <location>
        <begin position="613"/>
        <end position="647"/>
    </location>
</feature>
<dbReference type="GO" id="GO:0006338">
    <property type="term" value="P:chromatin remodeling"/>
    <property type="evidence" value="ECO:0007669"/>
    <property type="project" value="InterPro"/>
</dbReference>
<keyword evidence="5" id="KW-1185">Reference proteome</keyword>
<dbReference type="AlphaFoldDB" id="A0AAD7XCT7"/>
<dbReference type="Proteomes" id="UP001215151">
    <property type="component" value="Unassembled WGS sequence"/>
</dbReference>
<feature type="compositionally biased region" description="Low complexity" evidence="2">
    <location>
        <begin position="49"/>
        <end position="75"/>
    </location>
</feature>
<evidence type="ECO:0000313" key="4">
    <source>
        <dbReference type="EMBL" id="KAJ8486774.1"/>
    </source>
</evidence>
<dbReference type="InterPro" id="IPR006939">
    <property type="entry name" value="SNF5"/>
</dbReference>
<dbReference type="InterPro" id="IPR051624">
    <property type="entry name" value="RMD1/Sad1-interacting"/>
</dbReference>
<dbReference type="Pfam" id="PF02582">
    <property type="entry name" value="DUF155"/>
    <property type="match status" value="1"/>
</dbReference>
<reference evidence="4" key="1">
    <citation type="submission" date="2022-11" db="EMBL/GenBank/DDBJ databases">
        <title>Genome Sequence of Cubamyces cubensis.</title>
        <authorList>
            <person name="Buettner E."/>
        </authorList>
    </citation>
    <scope>NUCLEOTIDE SEQUENCE</scope>
    <source>
        <strain evidence="4">MPL-01</strain>
    </source>
</reference>
<evidence type="ECO:0000313" key="5">
    <source>
        <dbReference type="Proteomes" id="UP001215151"/>
    </source>
</evidence>
<feature type="compositionally biased region" description="Low complexity" evidence="2">
    <location>
        <begin position="455"/>
        <end position="464"/>
    </location>
</feature>
<protein>
    <recommendedName>
        <fullName evidence="3">DUF155 domain-containing protein</fullName>
    </recommendedName>
</protein>
<name>A0AAD7XCT7_9APHY</name>
<dbReference type="GO" id="GO:0070131">
    <property type="term" value="P:positive regulation of mitochondrial translation"/>
    <property type="evidence" value="ECO:0007669"/>
    <property type="project" value="TreeGrafter"/>
</dbReference>
<dbReference type="PANTHER" id="PTHR16255:SF1">
    <property type="entry name" value="REQUIRED FOR MEIOTIC NUCLEAR DIVISION PROTEIN 1 HOMOLOG"/>
    <property type="match status" value="1"/>
</dbReference>
<dbReference type="GO" id="GO:0005739">
    <property type="term" value="C:mitochondrion"/>
    <property type="evidence" value="ECO:0007669"/>
    <property type="project" value="UniProtKB-ARBA"/>
</dbReference>
<comment type="caution">
    <text evidence="4">The sequence shown here is derived from an EMBL/GenBank/DDBJ whole genome shotgun (WGS) entry which is preliminary data.</text>
</comment>